<dbReference type="InterPro" id="IPR004107">
    <property type="entry name" value="Integrase_SAM-like_N"/>
</dbReference>
<evidence type="ECO:0000313" key="10">
    <source>
        <dbReference type="Proteomes" id="UP000007137"/>
    </source>
</evidence>
<dbReference type="PROSITE" id="PS51898">
    <property type="entry name" value="TYR_RECOMBINASE"/>
    <property type="match status" value="1"/>
</dbReference>
<dbReference type="PANTHER" id="PTHR30349:SF41">
    <property type="entry name" value="INTEGRASE_RECOMBINASE PROTEIN MJ0367-RELATED"/>
    <property type="match status" value="1"/>
</dbReference>
<dbReference type="SUPFAM" id="SSF56349">
    <property type="entry name" value="DNA breaking-rejoining enzymes"/>
    <property type="match status" value="1"/>
</dbReference>
<keyword evidence="4" id="KW-0233">DNA recombination</keyword>
<protein>
    <submittedName>
        <fullName evidence="9">Transposase/integrase</fullName>
    </submittedName>
</protein>
<comment type="similarity">
    <text evidence="1">Belongs to the 'phage' integrase family.</text>
</comment>
<keyword evidence="3 5" id="KW-0238">DNA-binding</keyword>
<dbReference type="InterPro" id="IPR002104">
    <property type="entry name" value="Integrase_catalytic"/>
</dbReference>
<accession>B1MGK7</accession>
<dbReference type="EMBL" id="CU458896">
    <property type="protein sequence ID" value="CAM60541.1"/>
    <property type="molecule type" value="Genomic_DNA"/>
</dbReference>
<dbReference type="Gene3D" id="1.10.443.10">
    <property type="entry name" value="Intergrase catalytic core"/>
    <property type="match status" value="1"/>
</dbReference>
<dbReference type="GO" id="GO:0003677">
    <property type="term" value="F:DNA binding"/>
    <property type="evidence" value="ECO:0007669"/>
    <property type="project" value="UniProtKB-UniRule"/>
</dbReference>
<dbReference type="PANTHER" id="PTHR30349">
    <property type="entry name" value="PHAGE INTEGRASE-RELATED"/>
    <property type="match status" value="1"/>
</dbReference>
<gene>
    <name evidence="9" type="ordered locus">MAB_0442</name>
</gene>
<dbReference type="Pfam" id="PF00589">
    <property type="entry name" value="Phage_integrase"/>
    <property type="match status" value="1"/>
</dbReference>
<feature type="region of interest" description="Disordered" evidence="6">
    <location>
        <begin position="1"/>
        <end position="34"/>
    </location>
</feature>
<evidence type="ECO:0000256" key="5">
    <source>
        <dbReference type="PROSITE-ProRule" id="PRU01248"/>
    </source>
</evidence>
<reference evidence="9 10" key="1">
    <citation type="journal article" date="2009" name="PLoS ONE">
        <title>Non mycobacterial virulence genes in the genome of the emerging pathogen Mycobacterium abscessus.</title>
        <authorList>
            <person name="Ripoll F."/>
            <person name="Pasek S."/>
            <person name="Schenowitz C."/>
            <person name="Dossat C."/>
            <person name="Barbe V."/>
            <person name="Rottman M."/>
            <person name="Macheras E."/>
            <person name="Heym B."/>
            <person name="Herrmann J.L."/>
            <person name="Daffe M."/>
            <person name="Brosch R."/>
            <person name="Risler J.L."/>
            <person name="Gaillard J.L."/>
        </authorList>
    </citation>
    <scope>NUCLEOTIDE SEQUENCE [LARGE SCALE GENOMIC DNA]</scope>
    <source>
        <strain evidence="10">ATCC 19977 / DSM 44196 / CCUG 20993 / CIP 104536 / JCM 13569 / NCTC 13031 / TMC 1543 / L948</strain>
    </source>
</reference>
<dbReference type="InterPro" id="IPR050090">
    <property type="entry name" value="Tyrosine_recombinase_XerCD"/>
</dbReference>
<dbReference type="SUPFAM" id="SSF47823">
    <property type="entry name" value="lambda integrase-like, N-terminal domain"/>
    <property type="match status" value="1"/>
</dbReference>
<dbReference type="InterPro" id="IPR011010">
    <property type="entry name" value="DNA_brk_join_enz"/>
</dbReference>
<evidence type="ECO:0000256" key="6">
    <source>
        <dbReference type="SAM" id="MobiDB-lite"/>
    </source>
</evidence>
<evidence type="ECO:0000256" key="4">
    <source>
        <dbReference type="ARBA" id="ARBA00023172"/>
    </source>
</evidence>
<dbReference type="PROSITE" id="PS51900">
    <property type="entry name" value="CB"/>
    <property type="match status" value="1"/>
</dbReference>
<evidence type="ECO:0000259" key="7">
    <source>
        <dbReference type="PROSITE" id="PS51898"/>
    </source>
</evidence>
<keyword evidence="10" id="KW-1185">Reference proteome</keyword>
<feature type="domain" description="Core-binding (CB)" evidence="8">
    <location>
        <begin position="55"/>
        <end position="152"/>
    </location>
</feature>
<name>B1MGK7_MYCA9</name>
<dbReference type="Proteomes" id="UP000007137">
    <property type="component" value="Chromosome"/>
</dbReference>
<evidence type="ECO:0000256" key="1">
    <source>
        <dbReference type="ARBA" id="ARBA00008857"/>
    </source>
</evidence>
<dbReference type="InterPro" id="IPR044068">
    <property type="entry name" value="CB"/>
</dbReference>
<evidence type="ECO:0000259" key="8">
    <source>
        <dbReference type="PROSITE" id="PS51900"/>
    </source>
</evidence>
<feature type="domain" description="Tyr recombinase" evidence="7">
    <location>
        <begin position="202"/>
        <end position="417"/>
    </location>
</feature>
<dbReference type="InterPro" id="IPR013762">
    <property type="entry name" value="Integrase-like_cat_sf"/>
</dbReference>
<evidence type="ECO:0000256" key="3">
    <source>
        <dbReference type="ARBA" id="ARBA00023125"/>
    </source>
</evidence>
<dbReference type="InterPro" id="IPR010998">
    <property type="entry name" value="Integrase_recombinase_N"/>
</dbReference>
<dbReference type="GO" id="GO:0015074">
    <property type="term" value="P:DNA integration"/>
    <property type="evidence" value="ECO:0007669"/>
    <property type="project" value="UniProtKB-KW"/>
</dbReference>
<proteinExistence type="inferred from homology"/>
<sequence>MILSTPARAVRSSSWIEPDPAGRHKQAGSGSAVARTQRITLTGRAHTYTVLGQDHLPIAPVTEYLQFLRDDQASPNTLRAYAAGLAAWWNLLEETNTGWTDVTTALFGEFLTYLRTGDLPGTSRIGPPAVWLSAASVQQRAAAVLSFYRYHAHAHNLDAPYQRLYGTLGKPGRARYIPLLAGVGRPVRKPRPIYRVRGGNTSRTPVLLPEQVRTILDLCAVQDRSGQWSGSPAALRDRLLFALLAETGMRMGEALTLRHHDVHIGAGGTPWVEVVPRQDHPAGVRVKGGHRRIYVGDDLEALYSAYVWHLVDTGAHEHVPDLDTHFVFVNLAGGQLYAPTRPETVYAKVRSISHNAKGAVPKDWSPHWMRHTHATALLLSGVPPHVVMRRLGHQDIQTTLSTYGWVTEDAEMRSVAEWRNFVAGWKGLHDDPH</sequence>
<dbReference type="AlphaFoldDB" id="B1MGK7"/>
<dbReference type="KEGG" id="mab:MAB_0442"/>
<dbReference type="GO" id="GO:0006310">
    <property type="term" value="P:DNA recombination"/>
    <property type="evidence" value="ECO:0007669"/>
    <property type="project" value="UniProtKB-KW"/>
</dbReference>
<keyword evidence="2" id="KW-0229">DNA integration</keyword>
<organism evidence="9 10">
    <name type="scientific">Mycobacteroides abscessus (strain ATCC 19977 / DSM 44196 / CCUG 20993 / CIP 104536 / JCM 13569 / NCTC 13031 / TMC 1543 / L948)</name>
    <name type="common">Mycobacterium abscessus</name>
    <dbReference type="NCBI Taxonomy" id="561007"/>
    <lineage>
        <taxon>Bacteria</taxon>
        <taxon>Bacillati</taxon>
        <taxon>Actinomycetota</taxon>
        <taxon>Actinomycetes</taxon>
        <taxon>Mycobacteriales</taxon>
        <taxon>Mycobacteriaceae</taxon>
        <taxon>Mycobacteroides</taxon>
        <taxon>Mycobacteroides abscessus</taxon>
    </lineage>
</organism>
<dbReference type="Pfam" id="PF02899">
    <property type="entry name" value="Phage_int_SAM_1"/>
    <property type="match status" value="1"/>
</dbReference>
<evidence type="ECO:0000313" key="9">
    <source>
        <dbReference type="EMBL" id="CAM60541.1"/>
    </source>
</evidence>
<dbReference type="Gene3D" id="1.10.150.130">
    <property type="match status" value="1"/>
</dbReference>
<evidence type="ECO:0000256" key="2">
    <source>
        <dbReference type="ARBA" id="ARBA00022908"/>
    </source>
</evidence>